<evidence type="ECO:0000256" key="1">
    <source>
        <dbReference type="SAM" id="MobiDB-lite"/>
    </source>
</evidence>
<dbReference type="Proteomes" id="UP000649617">
    <property type="component" value="Unassembled WGS sequence"/>
</dbReference>
<feature type="compositionally biased region" description="Basic and acidic residues" evidence="1">
    <location>
        <begin position="165"/>
        <end position="174"/>
    </location>
</feature>
<sequence length="354" mass="38825">MLNESKLSRLRTSQLSKGKAKGKFFSKLDPPAEFCKGKPEKGKFGKGKLGKGKLSKDKFGKGKFGGWDSDVSEDDIEPEKGKFGKGKLGKGKLSKDKFGKGKFGGWDSDVSEDDIDDFINRFNQEFGVTKGKGLGEGESVQSLKKGKPGPGKKGIKGKPTLQGKPGDRQSPEEIKAMLDEFCTWEDVLMVVDRDGTPLRYADEQVAKWEEEDRMALEKGKFGKGFKGKGKGKGKFVKGKSNQSLEDLENGPDSEEVTLHMTDGSEHRQTIARPSSDDGSQEVWRELGIFGSSEKGALQLKGHATVGDALESVREERGIPKNRELVLVLMPSGEVLDEERRIALLPTDEELTLIL</sequence>
<evidence type="ECO:0000313" key="2">
    <source>
        <dbReference type="EMBL" id="CAE7244275.1"/>
    </source>
</evidence>
<proteinExistence type="predicted"/>
<gene>
    <name evidence="2" type="ORF">SPIL2461_LOCUS4394</name>
</gene>
<dbReference type="EMBL" id="CAJNIZ010005758">
    <property type="protein sequence ID" value="CAE7244275.1"/>
    <property type="molecule type" value="Genomic_DNA"/>
</dbReference>
<keyword evidence="3" id="KW-1185">Reference proteome</keyword>
<dbReference type="AlphaFoldDB" id="A0A812LNV1"/>
<feature type="region of interest" description="Disordered" evidence="1">
    <location>
        <begin position="130"/>
        <end position="174"/>
    </location>
</feature>
<dbReference type="OrthoDB" id="442617at2759"/>
<evidence type="ECO:0008006" key="4">
    <source>
        <dbReference type="Google" id="ProtNLM"/>
    </source>
</evidence>
<evidence type="ECO:0000313" key="3">
    <source>
        <dbReference type="Proteomes" id="UP000649617"/>
    </source>
</evidence>
<feature type="region of interest" description="Disordered" evidence="1">
    <location>
        <begin position="229"/>
        <end position="253"/>
    </location>
</feature>
<comment type="caution">
    <text evidence="2">The sequence shown here is derived from an EMBL/GenBank/DDBJ whole genome shotgun (WGS) entry which is preliminary data.</text>
</comment>
<feature type="region of interest" description="Disordered" evidence="1">
    <location>
        <begin position="70"/>
        <end position="89"/>
    </location>
</feature>
<name>A0A812LNV1_SYMPI</name>
<accession>A0A812LNV1</accession>
<reference evidence="2" key="1">
    <citation type="submission" date="2021-02" db="EMBL/GenBank/DDBJ databases">
        <authorList>
            <person name="Dougan E. K."/>
            <person name="Rhodes N."/>
            <person name="Thang M."/>
            <person name="Chan C."/>
        </authorList>
    </citation>
    <scope>NUCLEOTIDE SEQUENCE</scope>
</reference>
<organism evidence="2 3">
    <name type="scientific">Symbiodinium pilosum</name>
    <name type="common">Dinoflagellate</name>
    <dbReference type="NCBI Taxonomy" id="2952"/>
    <lineage>
        <taxon>Eukaryota</taxon>
        <taxon>Sar</taxon>
        <taxon>Alveolata</taxon>
        <taxon>Dinophyceae</taxon>
        <taxon>Suessiales</taxon>
        <taxon>Symbiodiniaceae</taxon>
        <taxon>Symbiodinium</taxon>
    </lineage>
</organism>
<protein>
    <recommendedName>
        <fullName evidence="4">Ubiquitin-like domain-containing protein</fullName>
    </recommendedName>
</protein>
<feature type="region of interest" description="Disordered" evidence="1">
    <location>
        <begin position="1"/>
        <end position="24"/>
    </location>
</feature>